<protein>
    <submittedName>
        <fullName evidence="9">Fucose permease</fullName>
    </submittedName>
</protein>
<reference evidence="10" key="1">
    <citation type="submission" date="2016-11" db="EMBL/GenBank/DDBJ databases">
        <authorList>
            <person name="Jaros S."/>
            <person name="Januszkiewicz K."/>
            <person name="Wedrychowicz H."/>
        </authorList>
    </citation>
    <scope>NUCLEOTIDE SEQUENCE [LARGE SCALE GENOMIC DNA]</scope>
    <source>
        <strain evidence="10">DSM 4029</strain>
    </source>
</reference>
<evidence type="ECO:0000259" key="8">
    <source>
        <dbReference type="PROSITE" id="PS50850"/>
    </source>
</evidence>
<keyword evidence="4 7" id="KW-0812">Transmembrane</keyword>
<comment type="subcellular location">
    <subcellularLocation>
        <location evidence="1">Cell membrane</location>
        <topology evidence="1">Multi-pass membrane protein</topology>
    </subcellularLocation>
</comment>
<feature type="domain" description="Major facilitator superfamily (MFS) profile" evidence="8">
    <location>
        <begin position="12"/>
        <end position="393"/>
    </location>
</feature>
<feature type="transmembrane region" description="Helical" evidence="7">
    <location>
        <begin position="285"/>
        <end position="304"/>
    </location>
</feature>
<feature type="transmembrane region" description="Helical" evidence="7">
    <location>
        <begin position="167"/>
        <end position="189"/>
    </location>
</feature>
<evidence type="ECO:0000256" key="7">
    <source>
        <dbReference type="SAM" id="Phobius"/>
    </source>
</evidence>
<sequence>MHVTNQKRRSVTAVFVIVFMMAFALSGGMFSTALPKIIETYNLSLEQASLFSVFQSGGMLLANCFTALVVDKLDKNKMLGVMFLLMGGFLFCIGSVPPFVLILMLFVLMGIVSNVVNNACSSYMSDLYGDQRARYISILHAFFGLGSLMGPLFIGQLTRMGFVWNNAYTTLGLVIIFISVAYFLTMMVIKRPVPEVQNIDDSGKRLKTPYKKMLRSPKMLSLCAVSFLYAGFQVYNTWLPTYLNNKNPDLFPISFCSTVVACFSVGMIVSRLINGYISKFISARNYITLVSICSSGVLVAGLLLDQKYLWPVVGFLLGLLTGAIYTAQFVMACEYFPRFSASATAFTGFSSAIGGMCFNALAGQVAQKVNFLAAMCIPVVALLITFLVLFTTKRVVERADSGEGDEPQAAQ</sequence>
<dbReference type="Gene3D" id="1.20.1250.20">
    <property type="entry name" value="MFS general substrate transporter like domains"/>
    <property type="match status" value="1"/>
</dbReference>
<dbReference type="Proteomes" id="UP000184089">
    <property type="component" value="Unassembled WGS sequence"/>
</dbReference>
<evidence type="ECO:0000256" key="4">
    <source>
        <dbReference type="ARBA" id="ARBA00022692"/>
    </source>
</evidence>
<dbReference type="InterPro" id="IPR036259">
    <property type="entry name" value="MFS_trans_sf"/>
</dbReference>
<evidence type="ECO:0000256" key="1">
    <source>
        <dbReference type="ARBA" id="ARBA00004651"/>
    </source>
</evidence>
<feature type="transmembrane region" description="Helical" evidence="7">
    <location>
        <begin position="343"/>
        <end position="365"/>
    </location>
</feature>
<feature type="transmembrane region" description="Helical" evidence="7">
    <location>
        <begin position="50"/>
        <end position="70"/>
    </location>
</feature>
<keyword evidence="5 7" id="KW-1133">Transmembrane helix</keyword>
<name>A0AAQ1RX94_9FIRM</name>
<dbReference type="GO" id="GO:0005886">
    <property type="term" value="C:plasma membrane"/>
    <property type="evidence" value="ECO:0007669"/>
    <property type="project" value="UniProtKB-SubCell"/>
</dbReference>
<feature type="transmembrane region" description="Helical" evidence="7">
    <location>
        <begin position="77"/>
        <end position="96"/>
    </location>
</feature>
<comment type="similarity">
    <text evidence="2">Belongs to the major facilitator superfamily.</text>
</comment>
<evidence type="ECO:0000256" key="6">
    <source>
        <dbReference type="ARBA" id="ARBA00023136"/>
    </source>
</evidence>
<dbReference type="PANTHER" id="PTHR23514">
    <property type="entry name" value="BYPASS OF STOP CODON PROTEIN 6"/>
    <property type="match status" value="1"/>
</dbReference>
<keyword evidence="3" id="KW-0813">Transport</keyword>
<evidence type="ECO:0000256" key="2">
    <source>
        <dbReference type="ARBA" id="ARBA00008335"/>
    </source>
</evidence>
<dbReference type="InterPro" id="IPR020846">
    <property type="entry name" value="MFS_dom"/>
</dbReference>
<feature type="transmembrane region" description="Helical" evidence="7">
    <location>
        <begin position="371"/>
        <end position="390"/>
    </location>
</feature>
<accession>A0AAQ1RX94</accession>
<dbReference type="Pfam" id="PF07690">
    <property type="entry name" value="MFS_1"/>
    <property type="match status" value="2"/>
</dbReference>
<evidence type="ECO:0000313" key="10">
    <source>
        <dbReference type="Proteomes" id="UP000184089"/>
    </source>
</evidence>
<organism evidence="9 10">
    <name type="scientific">Bittarella massiliensis</name>
    <name type="common">ex Durand et al. 2017</name>
    <dbReference type="NCBI Taxonomy" id="1720313"/>
    <lineage>
        <taxon>Bacteria</taxon>
        <taxon>Bacillati</taxon>
        <taxon>Bacillota</taxon>
        <taxon>Clostridia</taxon>
        <taxon>Eubacteriales</taxon>
        <taxon>Oscillospiraceae</taxon>
        <taxon>Bittarella (ex Durand et al. 2017)</taxon>
    </lineage>
</organism>
<evidence type="ECO:0000256" key="5">
    <source>
        <dbReference type="ARBA" id="ARBA00022989"/>
    </source>
</evidence>
<dbReference type="GO" id="GO:0022857">
    <property type="term" value="F:transmembrane transporter activity"/>
    <property type="evidence" value="ECO:0007669"/>
    <property type="project" value="InterPro"/>
</dbReference>
<proteinExistence type="inferred from homology"/>
<evidence type="ECO:0000256" key="3">
    <source>
        <dbReference type="ARBA" id="ARBA00022448"/>
    </source>
</evidence>
<dbReference type="InterPro" id="IPR051788">
    <property type="entry name" value="MFS_Transporter"/>
</dbReference>
<keyword evidence="6 7" id="KW-0472">Membrane</keyword>
<comment type="caution">
    <text evidence="9">The sequence shown here is derived from an EMBL/GenBank/DDBJ whole genome shotgun (WGS) entry which is preliminary data.</text>
</comment>
<feature type="transmembrane region" description="Helical" evidence="7">
    <location>
        <begin position="219"/>
        <end position="238"/>
    </location>
</feature>
<dbReference type="PANTHER" id="PTHR23514:SF3">
    <property type="entry name" value="BYPASS OF STOP CODON PROTEIN 6"/>
    <property type="match status" value="1"/>
</dbReference>
<dbReference type="AlphaFoldDB" id="A0AAQ1RX94"/>
<feature type="transmembrane region" description="Helical" evidence="7">
    <location>
        <begin position="135"/>
        <end position="155"/>
    </location>
</feature>
<dbReference type="PROSITE" id="PS50850">
    <property type="entry name" value="MFS"/>
    <property type="match status" value="1"/>
</dbReference>
<dbReference type="EMBL" id="FQVY01000007">
    <property type="protein sequence ID" value="SHG65748.1"/>
    <property type="molecule type" value="Genomic_DNA"/>
</dbReference>
<gene>
    <name evidence="9" type="ORF">SAMN05444424_2917</name>
</gene>
<feature type="transmembrane region" description="Helical" evidence="7">
    <location>
        <begin position="12"/>
        <end position="30"/>
    </location>
</feature>
<dbReference type="SUPFAM" id="SSF103473">
    <property type="entry name" value="MFS general substrate transporter"/>
    <property type="match status" value="1"/>
</dbReference>
<evidence type="ECO:0000313" key="9">
    <source>
        <dbReference type="EMBL" id="SHG65748.1"/>
    </source>
</evidence>
<feature type="transmembrane region" description="Helical" evidence="7">
    <location>
        <begin position="102"/>
        <end position="123"/>
    </location>
</feature>
<feature type="transmembrane region" description="Helical" evidence="7">
    <location>
        <begin position="250"/>
        <end position="273"/>
    </location>
</feature>
<dbReference type="InterPro" id="IPR011701">
    <property type="entry name" value="MFS"/>
</dbReference>
<feature type="transmembrane region" description="Helical" evidence="7">
    <location>
        <begin position="310"/>
        <end position="331"/>
    </location>
</feature>